<organism evidence="1 2">
    <name type="scientific">Flavipsychrobacter stenotrophus</name>
    <dbReference type="NCBI Taxonomy" id="2077091"/>
    <lineage>
        <taxon>Bacteria</taxon>
        <taxon>Pseudomonadati</taxon>
        <taxon>Bacteroidota</taxon>
        <taxon>Chitinophagia</taxon>
        <taxon>Chitinophagales</taxon>
        <taxon>Chitinophagaceae</taxon>
        <taxon>Flavipsychrobacter</taxon>
    </lineage>
</organism>
<dbReference type="SUPFAM" id="SSF52266">
    <property type="entry name" value="SGNH hydrolase"/>
    <property type="match status" value="1"/>
</dbReference>
<name>A0A2S7SVB2_9BACT</name>
<comment type="caution">
    <text evidence="1">The sequence shown here is derived from an EMBL/GenBank/DDBJ whole genome shotgun (WGS) entry which is preliminary data.</text>
</comment>
<reference evidence="1 2" key="1">
    <citation type="submission" date="2018-01" db="EMBL/GenBank/DDBJ databases">
        <title>A novel member of the phylum Bacteroidetes isolated from glacier ice.</title>
        <authorList>
            <person name="Liu Q."/>
            <person name="Xin Y.-H."/>
        </authorList>
    </citation>
    <scope>NUCLEOTIDE SEQUENCE [LARGE SCALE GENOMIC DNA]</scope>
    <source>
        <strain evidence="1 2">RB1R16</strain>
    </source>
</reference>
<evidence type="ECO:0000313" key="2">
    <source>
        <dbReference type="Proteomes" id="UP000239872"/>
    </source>
</evidence>
<accession>A0A2S7SVB2</accession>
<dbReference type="EMBL" id="PPSL01000003">
    <property type="protein sequence ID" value="PQJ10561.1"/>
    <property type="molecule type" value="Genomic_DNA"/>
</dbReference>
<keyword evidence="2" id="KW-1185">Reference proteome</keyword>
<proteinExistence type="predicted"/>
<dbReference type="Proteomes" id="UP000239872">
    <property type="component" value="Unassembled WGS sequence"/>
</dbReference>
<evidence type="ECO:0000313" key="1">
    <source>
        <dbReference type="EMBL" id="PQJ10561.1"/>
    </source>
</evidence>
<dbReference type="AlphaFoldDB" id="A0A2S7SVB2"/>
<sequence length="319" mass="36545">MSVCFLSACGSKGKTISDIVFRERKNREIDRHPKIPKDEIIQQASSSRLYSELREYYKKSLLELKVATDRDCAKLVVVVLTIETGKYATPASTFGIPFIFITTDNMGVDYYDLARKIAENDVTELTQTTEDGVWSKKGAVFIADQLDSIISKYNDQRSTKKFPDAKKPATFGDLQPNQDEMMYDYGDAPYHLKVNSQGLRMDHDLQFPKKKQTILILGDAEVFSPLLNNEDIATSILQRRHPDKEIINAGVNNYTMDDYASLYTEKARFTEPDIVIVCTNGGDIIEQYFTQRNKYSRSNKIYEPSDAELQFYNEFYGKR</sequence>
<protein>
    <submittedName>
        <fullName evidence="1">Uncharacterized protein</fullName>
    </submittedName>
</protein>
<gene>
    <name evidence="1" type="ORF">CJD36_011335</name>
</gene>